<sequence>MAHHHALETLYDIGDKANKLPRWFERRHRERSWVPAILDAANELQRMSVAIANAFANHYEDMYQFSTNITGADCADLLKDLTPDVNRGRKGYTGGGLDRGKG</sequence>
<accession>A0AAV7WEK9</accession>
<reference evidence="1" key="1">
    <citation type="journal article" date="2022" name="bioRxiv">
        <title>Sequencing and chromosome-scale assembly of the giantPleurodeles waltlgenome.</title>
        <authorList>
            <person name="Brown T."/>
            <person name="Elewa A."/>
            <person name="Iarovenko S."/>
            <person name="Subramanian E."/>
            <person name="Araus A.J."/>
            <person name="Petzold A."/>
            <person name="Susuki M."/>
            <person name="Suzuki K.-i.T."/>
            <person name="Hayashi T."/>
            <person name="Toyoda A."/>
            <person name="Oliveira C."/>
            <person name="Osipova E."/>
            <person name="Leigh N.D."/>
            <person name="Simon A."/>
            <person name="Yun M.H."/>
        </authorList>
    </citation>
    <scope>NUCLEOTIDE SEQUENCE</scope>
    <source>
        <strain evidence="1">20211129_DDA</strain>
        <tissue evidence="1">Liver</tissue>
    </source>
</reference>
<comment type="caution">
    <text evidence="1">The sequence shown here is derived from an EMBL/GenBank/DDBJ whole genome shotgun (WGS) entry which is preliminary data.</text>
</comment>
<proteinExistence type="predicted"/>
<keyword evidence="2" id="KW-1185">Reference proteome</keyword>
<evidence type="ECO:0000313" key="2">
    <source>
        <dbReference type="Proteomes" id="UP001066276"/>
    </source>
</evidence>
<name>A0AAV7WEK9_PLEWA</name>
<dbReference type="Proteomes" id="UP001066276">
    <property type="component" value="Chromosome 1_2"/>
</dbReference>
<protein>
    <submittedName>
        <fullName evidence="1">Uncharacterized protein</fullName>
    </submittedName>
</protein>
<dbReference type="AlphaFoldDB" id="A0AAV7WEK9"/>
<organism evidence="1 2">
    <name type="scientific">Pleurodeles waltl</name>
    <name type="common">Iberian ribbed newt</name>
    <dbReference type="NCBI Taxonomy" id="8319"/>
    <lineage>
        <taxon>Eukaryota</taxon>
        <taxon>Metazoa</taxon>
        <taxon>Chordata</taxon>
        <taxon>Craniata</taxon>
        <taxon>Vertebrata</taxon>
        <taxon>Euteleostomi</taxon>
        <taxon>Amphibia</taxon>
        <taxon>Batrachia</taxon>
        <taxon>Caudata</taxon>
        <taxon>Salamandroidea</taxon>
        <taxon>Salamandridae</taxon>
        <taxon>Pleurodelinae</taxon>
        <taxon>Pleurodeles</taxon>
    </lineage>
</organism>
<evidence type="ECO:0000313" key="1">
    <source>
        <dbReference type="EMBL" id="KAJ1211182.1"/>
    </source>
</evidence>
<gene>
    <name evidence="1" type="ORF">NDU88_006543</name>
</gene>
<dbReference type="EMBL" id="JANPWB010000002">
    <property type="protein sequence ID" value="KAJ1211182.1"/>
    <property type="molecule type" value="Genomic_DNA"/>
</dbReference>